<gene>
    <name evidence="1" type="ORF">DSO57_1007735</name>
</gene>
<dbReference type="EMBL" id="QTSX02002863">
    <property type="protein sequence ID" value="KAJ9074314.1"/>
    <property type="molecule type" value="Genomic_DNA"/>
</dbReference>
<sequence>MIHMRYPLPLSDHYIQRFGLNHSQVREQEKVDRDHVEFLNAIGYISDLALGFNALLTETAGNIISGVDDFMTGGGTHADFSQDIISVMTGQRPLVAPSDMNILHNFLQ</sequence>
<evidence type="ECO:0000313" key="2">
    <source>
        <dbReference type="Proteomes" id="UP001165960"/>
    </source>
</evidence>
<protein>
    <submittedName>
        <fullName evidence="1">Uncharacterized protein</fullName>
    </submittedName>
</protein>
<comment type="caution">
    <text evidence="1">The sequence shown here is derived from an EMBL/GenBank/DDBJ whole genome shotgun (WGS) entry which is preliminary data.</text>
</comment>
<dbReference type="Proteomes" id="UP001165960">
    <property type="component" value="Unassembled WGS sequence"/>
</dbReference>
<evidence type="ECO:0000313" key="1">
    <source>
        <dbReference type="EMBL" id="KAJ9074314.1"/>
    </source>
</evidence>
<name>A0ACC2TI12_9FUNG</name>
<proteinExistence type="predicted"/>
<reference evidence="1" key="1">
    <citation type="submission" date="2022-04" db="EMBL/GenBank/DDBJ databases">
        <title>Genome of the entomopathogenic fungus Entomophthora muscae.</title>
        <authorList>
            <person name="Elya C."/>
            <person name="Lovett B.R."/>
            <person name="Lee E."/>
            <person name="Macias A.M."/>
            <person name="Hajek A.E."/>
            <person name="De Bivort B.L."/>
            <person name="Kasson M.T."/>
            <person name="De Fine Licht H.H."/>
            <person name="Stajich J.E."/>
        </authorList>
    </citation>
    <scope>NUCLEOTIDE SEQUENCE</scope>
    <source>
        <strain evidence="1">Berkeley</strain>
    </source>
</reference>
<keyword evidence="2" id="KW-1185">Reference proteome</keyword>
<accession>A0ACC2TI12</accession>
<organism evidence="1 2">
    <name type="scientific">Entomophthora muscae</name>
    <dbReference type="NCBI Taxonomy" id="34485"/>
    <lineage>
        <taxon>Eukaryota</taxon>
        <taxon>Fungi</taxon>
        <taxon>Fungi incertae sedis</taxon>
        <taxon>Zoopagomycota</taxon>
        <taxon>Entomophthoromycotina</taxon>
        <taxon>Entomophthoromycetes</taxon>
        <taxon>Entomophthorales</taxon>
        <taxon>Entomophthoraceae</taxon>
        <taxon>Entomophthora</taxon>
    </lineage>
</organism>